<evidence type="ECO:0000313" key="1">
    <source>
        <dbReference type="EMBL" id="ABS48256.1"/>
    </source>
</evidence>
<reference evidence="1 2" key="1">
    <citation type="journal article" date="2007" name="PLoS Genet.">
        <title>The complete genome sequence of Yersinia pseudotuberculosis IP31758, the causative agent of Far East scarlet-like fever.</title>
        <authorList>
            <person name="Eppinger M."/>
            <person name="Rosovitz M.J."/>
            <person name="Fricke W.F."/>
            <person name="Rasko D.A."/>
            <person name="Kokorina G."/>
            <person name="Fayolle C."/>
            <person name="Lindler L.E."/>
            <person name="Carniel E."/>
            <person name="Ravel J."/>
        </authorList>
    </citation>
    <scope>NUCLEOTIDE SEQUENCE [LARGE SCALE GENOMIC DNA]</scope>
    <source>
        <strain evidence="1 2">IP 31758</strain>
    </source>
</reference>
<evidence type="ECO:0000313" key="2">
    <source>
        <dbReference type="Proteomes" id="UP000002412"/>
    </source>
</evidence>
<gene>
    <name evidence="1" type="ordered locus">YpsIP31758_2658</name>
</gene>
<accession>A0A0U1QZM0</accession>
<name>A0A0U1QZM0_YERP3</name>
<organism evidence="1 2">
    <name type="scientific">Yersinia pseudotuberculosis serotype O:1b (strain IP 31758)</name>
    <dbReference type="NCBI Taxonomy" id="349747"/>
    <lineage>
        <taxon>Bacteria</taxon>
        <taxon>Pseudomonadati</taxon>
        <taxon>Pseudomonadota</taxon>
        <taxon>Gammaproteobacteria</taxon>
        <taxon>Enterobacterales</taxon>
        <taxon>Yersiniaceae</taxon>
        <taxon>Yersinia</taxon>
    </lineage>
</organism>
<dbReference type="Proteomes" id="UP000002412">
    <property type="component" value="Chromosome"/>
</dbReference>
<dbReference type="KEGG" id="ypi:YpsIP31758_2658"/>
<dbReference type="EMBL" id="CP000720">
    <property type="protein sequence ID" value="ABS48256.1"/>
    <property type="molecule type" value="Genomic_DNA"/>
</dbReference>
<sequence length="45" mass="5238">MFHCIFAISFPAFYITSMFLSKQTHGSLVRCSAEWVSARHLPQYQ</sequence>
<proteinExistence type="predicted"/>
<protein>
    <submittedName>
        <fullName evidence="1">Uncharacterized protein</fullName>
    </submittedName>
</protein>
<dbReference type="AlphaFoldDB" id="A0A0U1QZM0"/>
<dbReference type="HOGENOM" id="CLU_3207243_0_0_6"/>